<dbReference type="RefSeq" id="WP_094962642.1">
    <property type="nucleotide sequence ID" value="NZ_NOWC01000029.1"/>
</dbReference>
<sequence length="138" mass="15396">MKKMRLDDEKIFWAATGLYFLVFMSVDVVVALMEHRLRMSYMAYGAGAGVVLFTVIWGGMKVEAINKRLNFNMLIFYMFLCMVGAIGSLTGTGEIMSTLLTEFFIAGLVASICGFIYVSLGKSVLFPKDNINDKECLN</sequence>
<accession>A0A264VNF2</accession>
<keyword evidence="1" id="KW-0472">Membrane</keyword>
<feature type="transmembrane region" description="Helical" evidence="1">
    <location>
        <begin position="12"/>
        <end position="33"/>
    </location>
</feature>
<keyword evidence="1" id="KW-0812">Transmembrane</keyword>
<protein>
    <submittedName>
        <fullName evidence="3">Uncharacterized protein</fullName>
    </submittedName>
</protein>
<organism evidence="3 4">
    <name type="scientific">Providencia rettgeri</name>
    <dbReference type="NCBI Taxonomy" id="587"/>
    <lineage>
        <taxon>Bacteria</taxon>
        <taxon>Pseudomonadati</taxon>
        <taxon>Pseudomonadota</taxon>
        <taxon>Gammaproteobacteria</taxon>
        <taxon>Enterobacterales</taxon>
        <taxon>Morganellaceae</taxon>
        <taxon>Providencia</taxon>
    </lineage>
</organism>
<feature type="transmembrane region" description="Helical" evidence="1">
    <location>
        <begin position="39"/>
        <end position="57"/>
    </location>
</feature>
<dbReference type="EMBL" id="NOWC01000029">
    <property type="protein sequence ID" value="OZS72908.1"/>
    <property type="molecule type" value="Genomic_DNA"/>
</dbReference>
<proteinExistence type="predicted"/>
<dbReference type="Proteomes" id="UP000824410">
    <property type="component" value="Unassembled WGS sequence"/>
</dbReference>
<feature type="transmembrane region" description="Helical" evidence="1">
    <location>
        <begin position="69"/>
        <end position="89"/>
    </location>
</feature>
<evidence type="ECO:0000313" key="3">
    <source>
        <dbReference type="EMBL" id="OZS72908.1"/>
    </source>
</evidence>
<dbReference type="Proteomes" id="UP000216001">
    <property type="component" value="Unassembled WGS sequence"/>
</dbReference>
<feature type="transmembrane region" description="Helical" evidence="1">
    <location>
        <begin position="95"/>
        <end position="118"/>
    </location>
</feature>
<reference evidence="3 4" key="1">
    <citation type="submission" date="2017-07" db="EMBL/GenBank/DDBJ databases">
        <title>blaIMP-27 on transferable plasmids in Proteus mirabilis and Providencia rettgeri.</title>
        <authorList>
            <person name="Potter R."/>
        </authorList>
    </citation>
    <scope>NUCLEOTIDE SEQUENCE [LARGE SCALE GENOMIC DNA]</scope>
    <source>
        <strain evidence="3 4">PR1</strain>
    </source>
</reference>
<evidence type="ECO:0000256" key="1">
    <source>
        <dbReference type="SAM" id="Phobius"/>
    </source>
</evidence>
<dbReference type="AlphaFoldDB" id="A0A264VNF2"/>
<keyword evidence="1" id="KW-1133">Transmembrane helix</keyword>
<gene>
    <name evidence="3" type="ORF">CHI95_19710</name>
    <name evidence="2" type="ORF">EX242_04295</name>
</gene>
<evidence type="ECO:0000313" key="4">
    <source>
        <dbReference type="Proteomes" id="UP000216001"/>
    </source>
</evidence>
<dbReference type="EMBL" id="SHDO01000004">
    <property type="protein sequence ID" value="MBX6979490.1"/>
    <property type="molecule type" value="Genomic_DNA"/>
</dbReference>
<comment type="caution">
    <text evidence="3">The sequence shown here is derived from an EMBL/GenBank/DDBJ whole genome shotgun (WGS) entry which is preliminary data.</text>
</comment>
<reference evidence="2" key="2">
    <citation type="submission" date="2019-02" db="EMBL/GenBank/DDBJ databases">
        <title>Genomic characterization of isolates from hospital effluents in KZN, South Africa.</title>
        <authorList>
            <person name="Ntshobeni N."/>
            <person name="Allam M."/>
            <person name="Ismail A."/>
            <person name="Amoako D."/>
            <person name="Essack S."/>
            <person name="Chenia H."/>
        </authorList>
    </citation>
    <scope>NUCLEOTIDE SEQUENCE</scope>
    <source>
        <strain evidence="2">AFE97_S1</strain>
    </source>
</reference>
<name>A0A264VNF2_PRORE</name>
<evidence type="ECO:0000313" key="2">
    <source>
        <dbReference type="EMBL" id="MBX6979490.1"/>
    </source>
</evidence>